<dbReference type="Pfam" id="PF21623">
    <property type="entry name" value="HK_sensor_dom_bact"/>
    <property type="match status" value="1"/>
</dbReference>
<keyword evidence="8" id="KW-0902">Two-component regulatory system</keyword>
<dbReference type="InterPro" id="IPR001610">
    <property type="entry name" value="PAC"/>
</dbReference>
<keyword evidence="4" id="KW-0808">Transferase</keyword>
<dbReference type="InterPro" id="IPR029787">
    <property type="entry name" value="Nucleotide_cyclase"/>
</dbReference>
<evidence type="ECO:0000256" key="5">
    <source>
        <dbReference type="ARBA" id="ARBA00022741"/>
    </source>
</evidence>
<keyword evidence="10" id="KW-0812">Transmembrane</keyword>
<evidence type="ECO:0000256" key="10">
    <source>
        <dbReference type="SAM" id="Phobius"/>
    </source>
</evidence>
<evidence type="ECO:0000256" key="9">
    <source>
        <dbReference type="ARBA" id="ARBA00034247"/>
    </source>
</evidence>
<keyword evidence="6" id="KW-0418">Kinase</keyword>
<dbReference type="InterPro" id="IPR043128">
    <property type="entry name" value="Rev_trsase/Diguanyl_cyclase"/>
</dbReference>
<feature type="domain" description="GGDEF" evidence="13">
    <location>
        <begin position="513"/>
        <end position="640"/>
    </location>
</feature>
<dbReference type="SMART" id="SM00086">
    <property type="entry name" value="PAC"/>
    <property type="match status" value="1"/>
</dbReference>
<dbReference type="InterPro" id="IPR029151">
    <property type="entry name" value="Sensor-like_sf"/>
</dbReference>
<dbReference type="NCBIfam" id="TIGR00254">
    <property type="entry name" value="GGDEF"/>
    <property type="match status" value="1"/>
</dbReference>
<dbReference type="InterPro" id="IPR000014">
    <property type="entry name" value="PAS"/>
</dbReference>
<evidence type="ECO:0000259" key="12">
    <source>
        <dbReference type="PROSITE" id="PS50113"/>
    </source>
</evidence>
<dbReference type="SMART" id="SM00267">
    <property type="entry name" value="GGDEF"/>
    <property type="match status" value="1"/>
</dbReference>
<accession>A0ABP7NFH4</accession>
<dbReference type="EMBL" id="BAABBN010000017">
    <property type="protein sequence ID" value="GAA3944138.1"/>
    <property type="molecule type" value="Genomic_DNA"/>
</dbReference>
<feature type="transmembrane region" description="Helical" evidence="10">
    <location>
        <begin position="21"/>
        <end position="39"/>
    </location>
</feature>
<keyword evidence="10" id="KW-1133">Transmembrane helix</keyword>
<organism evidence="14 15">
    <name type="scientific">Litoribacillus peritrichatus</name>
    <dbReference type="NCBI Taxonomy" id="718191"/>
    <lineage>
        <taxon>Bacteria</taxon>
        <taxon>Pseudomonadati</taxon>
        <taxon>Pseudomonadota</taxon>
        <taxon>Gammaproteobacteria</taxon>
        <taxon>Oceanospirillales</taxon>
        <taxon>Oceanospirillaceae</taxon>
        <taxon>Litoribacillus</taxon>
    </lineage>
</organism>
<keyword evidence="15" id="KW-1185">Reference proteome</keyword>
<feature type="domain" description="PAS" evidence="11">
    <location>
        <begin position="356"/>
        <end position="426"/>
    </location>
</feature>
<keyword evidence="5" id="KW-0547">Nucleotide-binding</keyword>
<evidence type="ECO:0000259" key="13">
    <source>
        <dbReference type="PROSITE" id="PS50887"/>
    </source>
</evidence>
<dbReference type="PANTHER" id="PTHR45138">
    <property type="entry name" value="REGULATORY COMPONENTS OF SENSORY TRANSDUCTION SYSTEM"/>
    <property type="match status" value="1"/>
</dbReference>
<dbReference type="SUPFAM" id="SSF55073">
    <property type="entry name" value="Nucleotide cyclase"/>
    <property type="match status" value="1"/>
</dbReference>
<comment type="subcellular location">
    <subcellularLocation>
        <location evidence="1">Membrane</location>
    </subcellularLocation>
</comment>
<dbReference type="InterPro" id="IPR050469">
    <property type="entry name" value="Diguanylate_Cyclase"/>
</dbReference>
<reference evidence="15" key="1">
    <citation type="journal article" date="2019" name="Int. J. Syst. Evol. Microbiol.">
        <title>The Global Catalogue of Microorganisms (GCM) 10K type strain sequencing project: providing services to taxonomists for standard genome sequencing and annotation.</title>
        <authorList>
            <consortium name="The Broad Institute Genomics Platform"/>
            <consortium name="The Broad Institute Genome Sequencing Center for Infectious Disease"/>
            <person name="Wu L."/>
            <person name="Ma J."/>
        </authorList>
    </citation>
    <scope>NUCLEOTIDE SEQUENCE [LARGE SCALE GENOMIC DNA]</scope>
    <source>
        <strain evidence="15">JCM 17551</strain>
    </source>
</reference>
<evidence type="ECO:0000256" key="6">
    <source>
        <dbReference type="ARBA" id="ARBA00022777"/>
    </source>
</evidence>
<dbReference type="InterPro" id="IPR035965">
    <property type="entry name" value="PAS-like_dom_sf"/>
</dbReference>
<evidence type="ECO:0000313" key="14">
    <source>
        <dbReference type="EMBL" id="GAA3944138.1"/>
    </source>
</evidence>
<name>A0ABP7NFH4_9GAMM</name>
<evidence type="ECO:0000256" key="7">
    <source>
        <dbReference type="ARBA" id="ARBA00022840"/>
    </source>
</evidence>
<dbReference type="SUPFAM" id="SSF103190">
    <property type="entry name" value="Sensory domain-like"/>
    <property type="match status" value="2"/>
</dbReference>
<dbReference type="InterPro" id="IPR048760">
    <property type="entry name" value="VP0354-like_sensor_dom"/>
</dbReference>
<comment type="caution">
    <text evidence="14">The sequence shown here is derived from an EMBL/GenBank/DDBJ whole genome shotgun (WGS) entry which is preliminary data.</text>
</comment>
<dbReference type="EC" id="2.7.7.65" evidence="2"/>
<feature type="transmembrane region" description="Helical" evidence="10">
    <location>
        <begin position="329"/>
        <end position="347"/>
    </location>
</feature>
<proteinExistence type="predicted"/>
<dbReference type="Pfam" id="PF13426">
    <property type="entry name" value="PAS_9"/>
    <property type="match status" value="1"/>
</dbReference>
<dbReference type="SUPFAM" id="SSF55785">
    <property type="entry name" value="PYP-like sensor domain (PAS domain)"/>
    <property type="match status" value="1"/>
</dbReference>
<dbReference type="NCBIfam" id="TIGR00229">
    <property type="entry name" value="sensory_box"/>
    <property type="match status" value="1"/>
</dbReference>
<evidence type="ECO:0000256" key="8">
    <source>
        <dbReference type="ARBA" id="ARBA00023012"/>
    </source>
</evidence>
<dbReference type="Proteomes" id="UP001501565">
    <property type="component" value="Unassembled WGS sequence"/>
</dbReference>
<dbReference type="PROSITE" id="PS50887">
    <property type="entry name" value="GGDEF"/>
    <property type="match status" value="1"/>
</dbReference>
<evidence type="ECO:0000256" key="3">
    <source>
        <dbReference type="ARBA" id="ARBA00022553"/>
    </source>
</evidence>
<keyword evidence="10" id="KW-0472">Membrane</keyword>
<dbReference type="Pfam" id="PF00990">
    <property type="entry name" value="GGDEF"/>
    <property type="match status" value="1"/>
</dbReference>
<dbReference type="CDD" id="cd00130">
    <property type="entry name" value="PAS"/>
    <property type="match status" value="1"/>
</dbReference>
<sequence length="647" mass="73356">MLVLDLMNSKSLGLKRNAKTCAYFLGLFAISYSILLWQISAQERRIISQIVSEERAGASKLMNVVSRRINDRLDTLSQMTFLLSDGEVLLRFLEEDTEDNHLLLTDAFRNLFLLEEDIVDIRLVNAQGKDLLHMRQEDFFVRLLDNEDGHIHDEPYFHELRTLSMNSVGRFLGGFVHTTLTDESGYRNLALRLIAPVYDGYLPVGYIVVSIAFNDFLKNVLVDLDESKTQFLLLSEGSHYLYGVEDARLFGHELAQRAAFSLAVDQPAVWQKMQRGEANIVSGDTYYGYQPMSVKLSRHVKFDVWAMVLFSSDKVQSLAETHLLYFKRWRVLIIVVALSIAALGSWFRTRRSRMMELSFMAQAAMKSMSPIVLLDTDGCVKRVNPQFSMISGYQSDEVVGKPLWGFSSGPNNKKLRGIWETLIERGSWEGEVKLLAKDGSCIDGLLNFFPFSGKGKKNLGYVGSLIDISAQKGLERRLRDLTVTDALTGCKNRRFFDSTLATHVENLKRNPEQMFCLAIADIDFFKKVNDDYGHDVGDEVLQFLVQVIEQEIRNLDVLCRVGGEEFAIILPNTHLDDAFVVLERLRQSVEDSDIQPKITCSIGVVESDGDKSADDLYRWADEMLYRAKQTGRNKVVCASDKEVASKA</sequence>
<dbReference type="PANTHER" id="PTHR45138:SF9">
    <property type="entry name" value="DIGUANYLATE CYCLASE DGCM-RELATED"/>
    <property type="match status" value="1"/>
</dbReference>
<dbReference type="Gene3D" id="3.30.70.270">
    <property type="match status" value="1"/>
</dbReference>
<dbReference type="InterPro" id="IPR000160">
    <property type="entry name" value="GGDEF_dom"/>
</dbReference>
<evidence type="ECO:0000256" key="1">
    <source>
        <dbReference type="ARBA" id="ARBA00004370"/>
    </source>
</evidence>
<evidence type="ECO:0000259" key="11">
    <source>
        <dbReference type="PROSITE" id="PS50112"/>
    </source>
</evidence>
<feature type="domain" description="PAC" evidence="12">
    <location>
        <begin position="428"/>
        <end position="480"/>
    </location>
</feature>
<dbReference type="InterPro" id="IPR000700">
    <property type="entry name" value="PAS-assoc_C"/>
</dbReference>
<protein>
    <recommendedName>
        <fullName evidence="2">diguanylate cyclase</fullName>
        <ecNumber evidence="2">2.7.7.65</ecNumber>
    </recommendedName>
</protein>
<evidence type="ECO:0000313" key="15">
    <source>
        <dbReference type="Proteomes" id="UP001501565"/>
    </source>
</evidence>
<evidence type="ECO:0000256" key="4">
    <source>
        <dbReference type="ARBA" id="ARBA00022679"/>
    </source>
</evidence>
<keyword evidence="7" id="KW-0067">ATP-binding</keyword>
<keyword evidence="3" id="KW-0597">Phosphoprotein</keyword>
<dbReference type="CDD" id="cd01949">
    <property type="entry name" value="GGDEF"/>
    <property type="match status" value="1"/>
</dbReference>
<evidence type="ECO:0000256" key="2">
    <source>
        <dbReference type="ARBA" id="ARBA00012528"/>
    </source>
</evidence>
<comment type="catalytic activity">
    <reaction evidence="9">
        <text>2 GTP = 3',3'-c-di-GMP + 2 diphosphate</text>
        <dbReference type="Rhea" id="RHEA:24898"/>
        <dbReference type="ChEBI" id="CHEBI:33019"/>
        <dbReference type="ChEBI" id="CHEBI:37565"/>
        <dbReference type="ChEBI" id="CHEBI:58805"/>
        <dbReference type="EC" id="2.7.7.65"/>
    </reaction>
</comment>
<dbReference type="Gene3D" id="3.30.450.20">
    <property type="entry name" value="PAS domain"/>
    <property type="match status" value="3"/>
</dbReference>
<dbReference type="PROSITE" id="PS50112">
    <property type="entry name" value="PAS"/>
    <property type="match status" value="1"/>
</dbReference>
<dbReference type="PROSITE" id="PS50113">
    <property type="entry name" value="PAC"/>
    <property type="match status" value="1"/>
</dbReference>
<gene>
    <name evidence="14" type="ORF">GCM10022277_44840</name>
</gene>